<accession>A0ABQ5DFP6</accession>
<dbReference type="Proteomes" id="UP001151760">
    <property type="component" value="Unassembled WGS sequence"/>
</dbReference>
<proteinExistence type="predicted"/>
<gene>
    <name evidence="2" type="ORF">Tco_0937705</name>
</gene>
<evidence type="ECO:0000313" key="3">
    <source>
        <dbReference type="Proteomes" id="UP001151760"/>
    </source>
</evidence>
<protein>
    <submittedName>
        <fullName evidence="2">Uncharacterized protein</fullName>
    </submittedName>
</protein>
<keyword evidence="3" id="KW-1185">Reference proteome</keyword>
<feature type="compositionally biased region" description="Basic and acidic residues" evidence="1">
    <location>
        <begin position="130"/>
        <end position="144"/>
    </location>
</feature>
<organism evidence="2 3">
    <name type="scientific">Tanacetum coccineum</name>
    <dbReference type="NCBI Taxonomy" id="301880"/>
    <lineage>
        <taxon>Eukaryota</taxon>
        <taxon>Viridiplantae</taxon>
        <taxon>Streptophyta</taxon>
        <taxon>Embryophyta</taxon>
        <taxon>Tracheophyta</taxon>
        <taxon>Spermatophyta</taxon>
        <taxon>Magnoliopsida</taxon>
        <taxon>eudicotyledons</taxon>
        <taxon>Gunneridae</taxon>
        <taxon>Pentapetalae</taxon>
        <taxon>asterids</taxon>
        <taxon>campanulids</taxon>
        <taxon>Asterales</taxon>
        <taxon>Asteraceae</taxon>
        <taxon>Asteroideae</taxon>
        <taxon>Anthemideae</taxon>
        <taxon>Anthemidinae</taxon>
        <taxon>Tanacetum</taxon>
    </lineage>
</organism>
<name>A0ABQ5DFP6_9ASTR</name>
<evidence type="ECO:0000256" key="1">
    <source>
        <dbReference type="SAM" id="MobiDB-lite"/>
    </source>
</evidence>
<reference evidence="2" key="2">
    <citation type="submission" date="2022-01" db="EMBL/GenBank/DDBJ databases">
        <authorList>
            <person name="Yamashiro T."/>
            <person name="Shiraishi A."/>
            <person name="Satake H."/>
            <person name="Nakayama K."/>
        </authorList>
    </citation>
    <scope>NUCLEOTIDE SEQUENCE</scope>
</reference>
<dbReference type="EMBL" id="BQNB010015256">
    <property type="protein sequence ID" value="GJT37840.1"/>
    <property type="molecule type" value="Genomic_DNA"/>
</dbReference>
<comment type="caution">
    <text evidence="2">The sequence shown here is derived from an EMBL/GenBank/DDBJ whole genome shotgun (WGS) entry which is preliminary data.</text>
</comment>
<feature type="region of interest" description="Disordered" evidence="1">
    <location>
        <begin position="123"/>
        <end position="144"/>
    </location>
</feature>
<evidence type="ECO:0000313" key="2">
    <source>
        <dbReference type="EMBL" id="GJT37840.1"/>
    </source>
</evidence>
<reference evidence="2" key="1">
    <citation type="journal article" date="2022" name="Int. J. Mol. Sci.">
        <title>Draft Genome of Tanacetum Coccineum: Genomic Comparison of Closely Related Tanacetum-Family Plants.</title>
        <authorList>
            <person name="Yamashiro T."/>
            <person name="Shiraishi A."/>
            <person name="Nakayama K."/>
            <person name="Satake H."/>
        </authorList>
    </citation>
    <scope>NUCLEOTIDE SEQUENCE</scope>
</reference>
<sequence length="203" mass="22668">MFENTEREESTVSKKCASIHMTFIGTLCMAERVQTVLDYLESQGYDYVCILGLGRGYWDVGVSSNIHEDDRIMVGVTQIQRDMGAIDGMGLSMHGTTKDLVEVQTWYLTWWDFAAYDHRLGTSGSEEHDEGFNKSRESVGATGREDDSWSMDVLYDIDMCVMGVSVGCGGSYVGLDESCAREFLWARVGVEGHTNENSSVYID</sequence>